<dbReference type="SUPFAM" id="SSF51905">
    <property type="entry name" value="FAD/NAD(P)-binding domain"/>
    <property type="match status" value="1"/>
</dbReference>
<feature type="signal peptide" evidence="10">
    <location>
        <begin position="1"/>
        <end position="16"/>
    </location>
</feature>
<name>A0A9W9WHC4_9EURO</name>
<proteinExistence type="inferred from homology"/>
<keyword evidence="7" id="KW-0560">Oxidoreductase</keyword>
<evidence type="ECO:0000259" key="11">
    <source>
        <dbReference type="Pfam" id="PF01494"/>
    </source>
</evidence>
<evidence type="ECO:0000256" key="4">
    <source>
        <dbReference type="ARBA" id="ARBA00022692"/>
    </source>
</evidence>
<dbReference type="Gene3D" id="3.50.50.60">
    <property type="entry name" value="FAD/NAD(P)-binding domain"/>
    <property type="match status" value="1"/>
</dbReference>
<evidence type="ECO:0000256" key="10">
    <source>
        <dbReference type="SAM" id="SignalP"/>
    </source>
</evidence>
<accession>A0A9W9WHC4</accession>
<dbReference type="AlphaFoldDB" id="A0A9W9WHC4"/>
<comment type="caution">
    <text evidence="12">The sequence shown here is derived from an EMBL/GenBank/DDBJ whole genome shotgun (WGS) entry which is preliminary data.</text>
</comment>
<keyword evidence="5" id="KW-0274">FAD</keyword>
<feature type="transmembrane region" description="Helical" evidence="9">
    <location>
        <begin position="604"/>
        <end position="620"/>
    </location>
</feature>
<feature type="transmembrane region" description="Helical" evidence="9">
    <location>
        <begin position="641"/>
        <end position="659"/>
    </location>
</feature>
<feature type="chain" id="PRO_5040958748" evidence="10">
    <location>
        <begin position="17"/>
        <end position="739"/>
    </location>
</feature>
<evidence type="ECO:0000256" key="6">
    <source>
        <dbReference type="ARBA" id="ARBA00022989"/>
    </source>
</evidence>
<protein>
    <submittedName>
        <fullName evidence="12">FAD binding domain protein</fullName>
    </submittedName>
</protein>
<feature type="transmembrane region" description="Helical" evidence="9">
    <location>
        <begin position="679"/>
        <end position="699"/>
    </location>
</feature>
<evidence type="ECO:0000256" key="2">
    <source>
        <dbReference type="ARBA" id="ARBA00007992"/>
    </source>
</evidence>
<feature type="transmembrane region" description="Helical" evidence="9">
    <location>
        <begin position="565"/>
        <end position="584"/>
    </location>
</feature>
<organism evidence="12 13">
    <name type="scientific">Penicillium desertorum</name>
    <dbReference type="NCBI Taxonomy" id="1303715"/>
    <lineage>
        <taxon>Eukaryota</taxon>
        <taxon>Fungi</taxon>
        <taxon>Dikarya</taxon>
        <taxon>Ascomycota</taxon>
        <taxon>Pezizomycotina</taxon>
        <taxon>Eurotiomycetes</taxon>
        <taxon>Eurotiomycetidae</taxon>
        <taxon>Eurotiales</taxon>
        <taxon>Aspergillaceae</taxon>
        <taxon>Penicillium</taxon>
    </lineage>
</organism>
<reference evidence="12" key="1">
    <citation type="submission" date="2022-12" db="EMBL/GenBank/DDBJ databases">
        <authorList>
            <person name="Petersen C."/>
        </authorList>
    </citation>
    <scope>NUCLEOTIDE SEQUENCE</scope>
    <source>
        <strain evidence="12">IBT 17660</strain>
    </source>
</reference>
<dbReference type="EMBL" id="JAPWDO010000008">
    <property type="protein sequence ID" value="KAJ5459315.1"/>
    <property type="molecule type" value="Genomic_DNA"/>
</dbReference>
<dbReference type="PRINTS" id="PR00420">
    <property type="entry name" value="RNGMNOXGNASE"/>
</dbReference>
<evidence type="ECO:0000256" key="8">
    <source>
        <dbReference type="ARBA" id="ARBA00023136"/>
    </source>
</evidence>
<keyword evidence="10" id="KW-0732">Signal</keyword>
<dbReference type="GO" id="GO:0004497">
    <property type="term" value="F:monooxygenase activity"/>
    <property type="evidence" value="ECO:0007669"/>
    <property type="project" value="InterPro"/>
</dbReference>
<keyword evidence="13" id="KW-1185">Reference proteome</keyword>
<keyword evidence="3" id="KW-0285">Flavoprotein</keyword>
<evidence type="ECO:0000256" key="9">
    <source>
        <dbReference type="SAM" id="Phobius"/>
    </source>
</evidence>
<evidence type="ECO:0000256" key="5">
    <source>
        <dbReference type="ARBA" id="ARBA00022827"/>
    </source>
</evidence>
<sequence length="739" mass="81794">MRVIIVGGGLAGLTLASALEKATIDFVLLEARGRFDPQVGASIGLNAAAMRILDQLGAAEEIVRNTAPVELSKVHRSDGTLVMPPAFTFQILKARFGYGVSFLDRQRALKALMDSIAQKDKMLPNKTVLRIDQTDSGVSVKCEDGSSYNGDMVVGCDGVNSKASTRSEMCRLAREKDPDHFRVMNETRMSAEFNCLFGISDPVDGLIEGTVDTLFDKGRSMLVITGKHGRVFWFYHEKLDKVYYTDAKDFPRYSQADAEKLALKNAWRPVTETVTLGDLWEKRVSYTLVPLEEALFNIWSWGRIATVGDNAHKMTPNHGQAGNSAIESAAALANQLQRVHDEGPITSQTIRSALRKWQEKRQARVNATVKEAAAVCRLQALDSRMAPFVMNYVVPNATESLLRLVTDALIGAEIIEYLPVPARSFEGSCPFNQSQGIGKHESVLKRMAIASPLLVLSCWVATMTPMDSVNDSMHQFLQLTKLGERAQFLQNLHVFAGESVIYAIWLIESNRRANVMTFAQFPTIFWLLGLRFGPGVISPCYYALHFALSGVERFAAADARLTNVAYTRLILPLIVLFMGVQLFLSLNGYSIRVDMAWWHWRWMLQPQSLIAITQLIVVKTRMSKVSMHEDTMDNQIRDLPYIRWCLCALSAVSAASWIATRQSVLLDAFSPPLFPDGDLLGLNQQVTLLASLFWVGLLIHDIKSAGMVKESWAKILAIGFVSGALAGPVVSVALGKVDP</sequence>
<evidence type="ECO:0000256" key="3">
    <source>
        <dbReference type="ARBA" id="ARBA00022630"/>
    </source>
</evidence>
<dbReference type="Proteomes" id="UP001147760">
    <property type="component" value="Unassembled WGS sequence"/>
</dbReference>
<feature type="transmembrane region" description="Helical" evidence="9">
    <location>
        <begin position="524"/>
        <end position="544"/>
    </location>
</feature>
<evidence type="ECO:0000256" key="7">
    <source>
        <dbReference type="ARBA" id="ARBA00023002"/>
    </source>
</evidence>
<comment type="subcellular location">
    <subcellularLocation>
        <location evidence="1">Membrane</location>
    </subcellularLocation>
</comment>
<evidence type="ECO:0000256" key="1">
    <source>
        <dbReference type="ARBA" id="ARBA00004370"/>
    </source>
</evidence>
<dbReference type="InterPro" id="IPR036188">
    <property type="entry name" value="FAD/NAD-bd_sf"/>
</dbReference>
<dbReference type="PANTHER" id="PTHR47356">
    <property type="entry name" value="FAD-DEPENDENT MONOOXYGENASE ASQG-RELATED"/>
    <property type="match status" value="1"/>
</dbReference>
<dbReference type="GO" id="GO:0016020">
    <property type="term" value="C:membrane"/>
    <property type="evidence" value="ECO:0007669"/>
    <property type="project" value="UniProtKB-SubCell"/>
</dbReference>
<dbReference type="InterPro" id="IPR050562">
    <property type="entry name" value="FAD_mOase_fung"/>
</dbReference>
<keyword evidence="6 9" id="KW-1133">Transmembrane helix</keyword>
<dbReference type="InterPro" id="IPR002938">
    <property type="entry name" value="FAD-bd"/>
</dbReference>
<reference evidence="12" key="2">
    <citation type="journal article" date="2023" name="IMA Fungus">
        <title>Comparative genomic study of the Penicillium genus elucidates a diverse pangenome and 15 lateral gene transfer events.</title>
        <authorList>
            <person name="Petersen C."/>
            <person name="Sorensen T."/>
            <person name="Nielsen M.R."/>
            <person name="Sondergaard T.E."/>
            <person name="Sorensen J.L."/>
            <person name="Fitzpatrick D.A."/>
            <person name="Frisvad J.C."/>
            <person name="Nielsen K.L."/>
        </authorList>
    </citation>
    <scope>NUCLEOTIDE SEQUENCE</scope>
    <source>
        <strain evidence="12">IBT 17660</strain>
    </source>
</reference>
<feature type="domain" description="FAD-binding" evidence="11">
    <location>
        <begin position="2"/>
        <end position="371"/>
    </location>
</feature>
<evidence type="ECO:0000313" key="12">
    <source>
        <dbReference type="EMBL" id="KAJ5459315.1"/>
    </source>
</evidence>
<keyword evidence="8 9" id="KW-0472">Membrane</keyword>
<feature type="transmembrane region" description="Helical" evidence="9">
    <location>
        <begin position="711"/>
        <end position="734"/>
    </location>
</feature>
<comment type="similarity">
    <text evidence="2">Belongs to the paxM FAD-dependent monooxygenase family.</text>
</comment>
<keyword evidence="4 9" id="KW-0812">Transmembrane</keyword>
<dbReference type="Pfam" id="PF01494">
    <property type="entry name" value="FAD_binding_3"/>
    <property type="match status" value="1"/>
</dbReference>
<dbReference type="PANTHER" id="PTHR47356:SF2">
    <property type="entry name" value="FAD-BINDING DOMAIN-CONTAINING PROTEIN-RELATED"/>
    <property type="match status" value="1"/>
</dbReference>
<dbReference type="GO" id="GO:0071949">
    <property type="term" value="F:FAD binding"/>
    <property type="evidence" value="ECO:0007669"/>
    <property type="project" value="InterPro"/>
</dbReference>
<gene>
    <name evidence="12" type="ORF">N7530_011259</name>
</gene>
<dbReference type="OrthoDB" id="10029326at2759"/>
<evidence type="ECO:0000313" key="13">
    <source>
        <dbReference type="Proteomes" id="UP001147760"/>
    </source>
</evidence>